<evidence type="ECO:0000313" key="1">
    <source>
        <dbReference type="EMBL" id="JAD90193.1"/>
    </source>
</evidence>
<name>A0A0A9DU26_ARUDO</name>
<accession>A0A0A9DU26</accession>
<proteinExistence type="predicted"/>
<dbReference type="EMBL" id="GBRH01207702">
    <property type="protein sequence ID" value="JAD90193.1"/>
    <property type="molecule type" value="Transcribed_RNA"/>
</dbReference>
<reference evidence="1" key="2">
    <citation type="journal article" date="2015" name="Data Brief">
        <title>Shoot transcriptome of the giant reed, Arundo donax.</title>
        <authorList>
            <person name="Barrero R.A."/>
            <person name="Guerrero F.D."/>
            <person name="Moolhuijzen P."/>
            <person name="Goolsby J.A."/>
            <person name="Tidwell J."/>
            <person name="Bellgard S.E."/>
            <person name="Bellgard M.I."/>
        </authorList>
    </citation>
    <scope>NUCLEOTIDE SEQUENCE</scope>
    <source>
        <tissue evidence="1">Shoot tissue taken approximately 20 cm above the soil surface</tissue>
    </source>
</reference>
<sequence length="15" mass="1636">MPGLHRGHTFCGHSV</sequence>
<organism evidence="1">
    <name type="scientific">Arundo donax</name>
    <name type="common">Giant reed</name>
    <name type="synonym">Donax arundinaceus</name>
    <dbReference type="NCBI Taxonomy" id="35708"/>
    <lineage>
        <taxon>Eukaryota</taxon>
        <taxon>Viridiplantae</taxon>
        <taxon>Streptophyta</taxon>
        <taxon>Embryophyta</taxon>
        <taxon>Tracheophyta</taxon>
        <taxon>Spermatophyta</taxon>
        <taxon>Magnoliopsida</taxon>
        <taxon>Liliopsida</taxon>
        <taxon>Poales</taxon>
        <taxon>Poaceae</taxon>
        <taxon>PACMAD clade</taxon>
        <taxon>Arundinoideae</taxon>
        <taxon>Arundineae</taxon>
        <taxon>Arundo</taxon>
    </lineage>
</organism>
<protein>
    <submittedName>
        <fullName evidence="1">Uncharacterized protein</fullName>
    </submittedName>
</protein>
<reference evidence="1" key="1">
    <citation type="submission" date="2014-09" db="EMBL/GenBank/DDBJ databases">
        <authorList>
            <person name="Magalhaes I.L.F."/>
            <person name="Oliveira U."/>
            <person name="Santos F.R."/>
            <person name="Vidigal T.H.D.A."/>
            <person name="Brescovit A.D."/>
            <person name="Santos A.J."/>
        </authorList>
    </citation>
    <scope>NUCLEOTIDE SEQUENCE</scope>
    <source>
        <tissue evidence="1">Shoot tissue taken approximately 20 cm above the soil surface</tissue>
    </source>
</reference>